<reference evidence="4" key="1">
    <citation type="submission" date="2014-01" db="EMBL/GenBank/DDBJ databases">
        <authorList>
            <person name="Brown-Elliot B."/>
            <person name="Wallace R."/>
            <person name="Lenaerts A."/>
            <person name="Ordway D."/>
            <person name="DeGroote M.A."/>
            <person name="Parker T."/>
            <person name="Sizemore C."/>
            <person name="Tallon L.J."/>
            <person name="Sadzewicz L.K."/>
            <person name="Sengamalay N."/>
            <person name="Fraser C.M."/>
            <person name="Hine E."/>
            <person name="Shefchek K.A."/>
            <person name="Das S.P."/>
            <person name="Tettelin H."/>
        </authorList>
    </citation>
    <scope>NUCLEOTIDE SEQUENCE [LARGE SCALE GENOMIC DNA]</scope>
    <source>
        <strain evidence="4">4042</strain>
    </source>
</reference>
<dbReference type="Gene3D" id="3.30.559.10">
    <property type="entry name" value="Chloramphenicol acetyltransferase-like domain"/>
    <property type="match status" value="1"/>
</dbReference>
<gene>
    <name evidence="4" type="ORF">I553_7740</name>
</gene>
<dbReference type="SUPFAM" id="SSF52777">
    <property type="entry name" value="CoA-dependent acyltransferases"/>
    <property type="match status" value="1"/>
</dbReference>
<dbReference type="PANTHER" id="PTHR45527:SF1">
    <property type="entry name" value="FATTY ACID SYNTHASE"/>
    <property type="match status" value="1"/>
</dbReference>
<dbReference type="PANTHER" id="PTHR45527">
    <property type="entry name" value="NONRIBOSOMAL PEPTIDE SYNTHETASE"/>
    <property type="match status" value="1"/>
</dbReference>
<dbReference type="PATRIC" id="fig|1299334.3.peg.5116"/>
<dbReference type="SUPFAM" id="SSF47336">
    <property type="entry name" value="ACP-like"/>
    <property type="match status" value="1"/>
</dbReference>
<dbReference type="InterPro" id="IPR009081">
    <property type="entry name" value="PP-bd_ACP"/>
</dbReference>
<feature type="compositionally biased region" description="Low complexity" evidence="2">
    <location>
        <begin position="283"/>
        <end position="300"/>
    </location>
</feature>
<comment type="cofactor">
    <cofactor evidence="1">
        <name>pantetheine 4'-phosphate</name>
        <dbReference type="ChEBI" id="CHEBI:47942"/>
    </cofactor>
</comment>
<sequence>MGAAATREAIRAEVAELLGISPHVLDPGSNLIGQGLDSIRMMALSGRWRRRGVDVDFAALAATPTIEAWSQLVSTALQGAGAPAADDPVIPQPDTPDVFPLAPMQHAIWVGRQHNQELGGVAAHLYVEFDCGAIDPERLRTAAAALARRHPMLRVRFLPDGTQRIDPAAQLGVVVHDFTDLDPHTVEHRLTEIRQTKSHQQLDGQVFELTLSLLPGQRCRLHVDLDMQAADAMSYRTLMADLAALYRGRRLPELHYTYREYRHAVARQEGARNRPRRRPQVVGPAHPGAAGPAAAARGAGTRPVRQRPALALAGPATCAALFAGARARASPRRWRWPRRSPTPWRAGRAASGSCSTSRCSVASRCTPTWTGWSATSRPRCCSTSISRRPPRR</sequence>
<proteinExistence type="predicted"/>
<dbReference type="InterPro" id="IPR036736">
    <property type="entry name" value="ACP-like_sf"/>
</dbReference>
<organism evidence="4">
    <name type="scientific">Mycobacterium xenopi 4042</name>
    <dbReference type="NCBI Taxonomy" id="1299334"/>
    <lineage>
        <taxon>Bacteria</taxon>
        <taxon>Bacillati</taxon>
        <taxon>Actinomycetota</taxon>
        <taxon>Actinomycetes</taxon>
        <taxon>Mycobacteriales</taxon>
        <taxon>Mycobacteriaceae</taxon>
        <taxon>Mycobacterium</taxon>
    </lineage>
</organism>
<evidence type="ECO:0000259" key="3">
    <source>
        <dbReference type="PROSITE" id="PS50075"/>
    </source>
</evidence>
<protein>
    <submittedName>
        <fullName evidence="4">Condensation domain protein</fullName>
    </submittedName>
</protein>
<dbReference type="EMBL" id="JAOB01000047">
    <property type="protein sequence ID" value="EUA33330.1"/>
    <property type="molecule type" value="Genomic_DNA"/>
</dbReference>
<comment type="caution">
    <text evidence="4">The sequence shown here is derived from an EMBL/GenBank/DDBJ whole genome shotgun (WGS) entry which is preliminary data.</text>
</comment>
<accession>X8ARC4</accession>
<dbReference type="Gene3D" id="1.10.1200.10">
    <property type="entry name" value="ACP-like"/>
    <property type="match status" value="1"/>
</dbReference>
<dbReference type="InterPro" id="IPR023213">
    <property type="entry name" value="CAT-like_dom_sf"/>
</dbReference>
<name>X8ARC4_MYCXE</name>
<dbReference type="Pfam" id="PF00550">
    <property type="entry name" value="PP-binding"/>
    <property type="match status" value="1"/>
</dbReference>
<dbReference type="GO" id="GO:0043041">
    <property type="term" value="P:amino acid activation for nonribosomal peptide biosynthetic process"/>
    <property type="evidence" value="ECO:0007669"/>
    <property type="project" value="TreeGrafter"/>
</dbReference>
<dbReference type="GO" id="GO:0044550">
    <property type="term" value="P:secondary metabolite biosynthetic process"/>
    <property type="evidence" value="ECO:0007669"/>
    <property type="project" value="TreeGrafter"/>
</dbReference>
<dbReference type="FunFam" id="3.30.559.10:FF:000023">
    <property type="entry name" value="Non-ribosomal peptide synthetase"/>
    <property type="match status" value="1"/>
</dbReference>
<evidence type="ECO:0000256" key="1">
    <source>
        <dbReference type="ARBA" id="ARBA00001957"/>
    </source>
</evidence>
<evidence type="ECO:0000256" key="2">
    <source>
        <dbReference type="SAM" id="MobiDB-lite"/>
    </source>
</evidence>
<dbReference type="Pfam" id="PF00668">
    <property type="entry name" value="Condensation"/>
    <property type="match status" value="1"/>
</dbReference>
<feature type="domain" description="Carrier" evidence="3">
    <location>
        <begin position="1"/>
        <end position="77"/>
    </location>
</feature>
<dbReference type="GO" id="GO:0005737">
    <property type="term" value="C:cytoplasm"/>
    <property type="evidence" value="ECO:0007669"/>
    <property type="project" value="TreeGrafter"/>
</dbReference>
<feature type="region of interest" description="Disordered" evidence="2">
    <location>
        <begin position="268"/>
        <end position="303"/>
    </location>
</feature>
<dbReference type="AlphaFoldDB" id="X8ARC4"/>
<dbReference type="PROSITE" id="PS50075">
    <property type="entry name" value="CARRIER"/>
    <property type="match status" value="1"/>
</dbReference>
<dbReference type="InterPro" id="IPR001242">
    <property type="entry name" value="Condensation_dom"/>
</dbReference>
<dbReference type="GO" id="GO:0003824">
    <property type="term" value="F:catalytic activity"/>
    <property type="evidence" value="ECO:0007669"/>
    <property type="project" value="InterPro"/>
</dbReference>
<evidence type="ECO:0000313" key="4">
    <source>
        <dbReference type="EMBL" id="EUA33330.1"/>
    </source>
</evidence>
<dbReference type="GO" id="GO:0008610">
    <property type="term" value="P:lipid biosynthetic process"/>
    <property type="evidence" value="ECO:0007669"/>
    <property type="project" value="UniProtKB-ARBA"/>
</dbReference>
<dbReference type="GO" id="GO:0031177">
    <property type="term" value="F:phosphopantetheine binding"/>
    <property type="evidence" value="ECO:0007669"/>
    <property type="project" value="TreeGrafter"/>
</dbReference>